<evidence type="ECO:0000313" key="2">
    <source>
        <dbReference type="EMBL" id="CAD6195232.1"/>
    </source>
</evidence>
<reference evidence="2" key="1">
    <citation type="submission" date="2020-10" db="EMBL/GenBank/DDBJ databases">
        <authorList>
            <person name="Kikuchi T."/>
        </authorList>
    </citation>
    <scope>NUCLEOTIDE SEQUENCE</scope>
    <source>
        <strain evidence="2">NKZ352</strain>
    </source>
</reference>
<proteinExistence type="predicted"/>
<evidence type="ECO:0000256" key="1">
    <source>
        <dbReference type="SAM" id="MobiDB-lite"/>
    </source>
</evidence>
<feature type="region of interest" description="Disordered" evidence="1">
    <location>
        <begin position="1"/>
        <end position="41"/>
    </location>
</feature>
<name>A0A8S1HJM2_9PELO</name>
<evidence type="ECO:0000313" key="3">
    <source>
        <dbReference type="Proteomes" id="UP000835052"/>
    </source>
</evidence>
<organism evidence="2 3">
    <name type="scientific">Caenorhabditis auriculariae</name>
    <dbReference type="NCBI Taxonomy" id="2777116"/>
    <lineage>
        <taxon>Eukaryota</taxon>
        <taxon>Metazoa</taxon>
        <taxon>Ecdysozoa</taxon>
        <taxon>Nematoda</taxon>
        <taxon>Chromadorea</taxon>
        <taxon>Rhabditida</taxon>
        <taxon>Rhabditina</taxon>
        <taxon>Rhabditomorpha</taxon>
        <taxon>Rhabditoidea</taxon>
        <taxon>Rhabditidae</taxon>
        <taxon>Peloderinae</taxon>
        <taxon>Caenorhabditis</taxon>
    </lineage>
</organism>
<dbReference type="EMBL" id="CAJGYM010000052">
    <property type="protein sequence ID" value="CAD6195232.1"/>
    <property type="molecule type" value="Genomic_DNA"/>
</dbReference>
<feature type="compositionally biased region" description="Low complexity" evidence="1">
    <location>
        <begin position="402"/>
        <end position="419"/>
    </location>
</feature>
<sequence length="425" mass="48154">MTHYEPPFKPDPIAYSMGGGKAEKLQKKHEEEAEKGKTKTTVNETVDILTFEYPSRVGSGENRGKAGVESKPLGANPIGPTPSKELSDSTHPLRNFKAEDDGFRMNVVNGMKKLEAGQGIDKTLGRMWMHLGLIKCLIAEQENQCELHEKVLTSSLISLSQLVAIERLERLGVNTRTAYAGLVDRTGKPVHAVKDMHEFYHLLQRLRVEARPEDKKLLELLEKHDLRRRFELMEVGEQYEDNVGKLIFLPPAFTIKDGFLSMIEKNMKVKIGKDYDEAKNLVDKYAKKNKIELRQKPATSTKVLKFKNVVQDLPMVALKNQPETPQKRTAYTTIRSLEKIVNPKTLLEKTETIVNETKTPREATPKTAVTKEETAFPSREAVTQQTVSGTKDVENLREAETQNEIETQRTTQQTTQQETTIEKTK</sequence>
<dbReference type="Proteomes" id="UP000835052">
    <property type="component" value="Unassembled WGS sequence"/>
</dbReference>
<feature type="compositionally biased region" description="Basic and acidic residues" evidence="1">
    <location>
        <begin position="391"/>
        <end position="400"/>
    </location>
</feature>
<feature type="region of interest" description="Disordered" evidence="1">
    <location>
        <begin position="358"/>
        <end position="425"/>
    </location>
</feature>
<gene>
    <name evidence="2" type="ORF">CAUJ_LOCUS11151</name>
</gene>
<feature type="region of interest" description="Disordered" evidence="1">
    <location>
        <begin position="56"/>
        <end position="91"/>
    </location>
</feature>
<feature type="compositionally biased region" description="Basic and acidic residues" evidence="1">
    <location>
        <begin position="358"/>
        <end position="374"/>
    </location>
</feature>
<keyword evidence="3" id="KW-1185">Reference proteome</keyword>
<comment type="caution">
    <text evidence="2">The sequence shown here is derived from an EMBL/GenBank/DDBJ whole genome shotgun (WGS) entry which is preliminary data.</text>
</comment>
<dbReference type="AlphaFoldDB" id="A0A8S1HJM2"/>
<feature type="compositionally biased region" description="Basic and acidic residues" evidence="1">
    <location>
        <begin position="21"/>
        <end position="37"/>
    </location>
</feature>
<protein>
    <submittedName>
        <fullName evidence="2">Uncharacterized protein</fullName>
    </submittedName>
</protein>
<accession>A0A8S1HJM2</accession>